<feature type="region of interest" description="G5" evidence="8">
    <location>
        <begin position="148"/>
        <end position="150"/>
    </location>
</feature>
<keyword evidence="4 7" id="KW-0694">RNA-binding</keyword>
<feature type="domain" description="KH type-2" evidence="10">
    <location>
        <begin position="192"/>
        <end position="277"/>
    </location>
</feature>
<dbReference type="Gene3D" id="3.30.300.20">
    <property type="match status" value="1"/>
</dbReference>
<dbReference type="PRINTS" id="PR00326">
    <property type="entry name" value="GTP1OBG"/>
</dbReference>
<dbReference type="InterPro" id="IPR005662">
    <property type="entry name" value="GTPase_Era-like"/>
</dbReference>
<gene>
    <name evidence="7" type="primary">era</name>
    <name evidence="12" type="ORF">SAMN00768000_0618</name>
</gene>
<comment type="subunit">
    <text evidence="7">Monomer.</text>
</comment>
<dbReference type="NCBIfam" id="NF000908">
    <property type="entry name" value="PRK00089.1"/>
    <property type="match status" value="1"/>
</dbReference>
<keyword evidence="6 7" id="KW-0472">Membrane</keyword>
<dbReference type="AlphaFoldDB" id="A0A1W1W896"/>
<evidence type="ECO:0000256" key="1">
    <source>
        <dbReference type="ARBA" id="ARBA00007921"/>
    </source>
</evidence>
<dbReference type="InterPro" id="IPR006073">
    <property type="entry name" value="GTP-bd"/>
</dbReference>
<keyword evidence="5 7" id="KW-0342">GTP-binding</keyword>
<dbReference type="GO" id="GO:0005525">
    <property type="term" value="F:GTP binding"/>
    <property type="evidence" value="ECO:0007669"/>
    <property type="project" value="UniProtKB-UniRule"/>
</dbReference>
<evidence type="ECO:0000256" key="4">
    <source>
        <dbReference type="ARBA" id="ARBA00022884"/>
    </source>
</evidence>
<keyword evidence="7" id="KW-0690">Ribosome biogenesis</keyword>
<evidence type="ECO:0000256" key="5">
    <source>
        <dbReference type="ARBA" id="ARBA00023134"/>
    </source>
</evidence>
<dbReference type="RefSeq" id="WP_020376490.1">
    <property type="nucleotide sequence ID" value="NZ_FWWY01000001.1"/>
</dbReference>
<dbReference type="GO" id="GO:0043024">
    <property type="term" value="F:ribosomal small subunit binding"/>
    <property type="evidence" value="ECO:0007669"/>
    <property type="project" value="TreeGrafter"/>
</dbReference>
<dbReference type="InterPro" id="IPR030388">
    <property type="entry name" value="G_ERA_dom"/>
</dbReference>
<dbReference type="EMBL" id="FWWY01000001">
    <property type="protein sequence ID" value="SMC02485.1"/>
    <property type="molecule type" value="Genomic_DNA"/>
</dbReference>
<dbReference type="Pfam" id="PF01926">
    <property type="entry name" value="MMR_HSR1"/>
    <property type="match status" value="1"/>
</dbReference>
<feature type="region of interest" description="G2" evidence="8">
    <location>
        <begin position="38"/>
        <end position="42"/>
    </location>
</feature>
<dbReference type="Pfam" id="PF07650">
    <property type="entry name" value="KH_2"/>
    <property type="match status" value="1"/>
</dbReference>
<organism evidence="12 13">
    <name type="scientific">Sulfobacillus thermosulfidooxidans (strain DSM 9293 / VKM B-1269 / AT-1)</name>
    <dbReference type="NCBI Taxonomy" id="929705"/>
    <lineage>
        <taxon>Bacteria</taxon>
        <taxon>Bacillati</taxon>
        <taxon>Bacillota</taxon>
        <taxon>Clostridia</taxon>
        <taxon>Eubacteriales</taxon>
        <taxon>Clostridiales Family XVII. Incertae Sedis</taxon>
        <taxon>Sulfobacillus</taxon>
    </lineage>
</organism>
<dbReference type="SUPFAM" id="SSF54814">
    <property type="entry name" value="Prokaryotic type KH domain (KH-domain type II)"/>
    <property type="match status" value="1"/>
</dbReference>
<evidence type="ECO:0000256" key="3">
    <source>
        <dbReference type="ARBA" id="ARBA00022741"/>
    </source>
</evidence>
<name>A0A1W1W896_SULTA</name>
<evidence type="ECO:0000313" key="13">
    <source>
        <dbReference type="Proteomes" id="UP000192660"/>
    </source>
</evidence>
<keyword evidence="13" id="KW-1185">Reference proteome</keyword>
<dbReference type="InterPro" id="IPR015946">
    <property type="entry name" value="KH_dom-like_a/b"/>
</dbReference>
<evidence type="ECO:0000259" key="10">
    <source>
        <dbReference type="PROSITE" id="PS50823"/>
    </source>
</evidence>
<dbReference type="GO" id="GO:0000028">
    <property type="term" value="P:ribosomal small subunit assembly"/>
    <property type="evidence" value="ECO:0007669"/>
    <property type="project" value="TreeGrafter"/>
</dbReference>
<dbReference type="CDD" id="cd22534">
    <property type="entry name" value="KH-II_Era"/>
    <property type="match status" value="1"/>
</dbReference>
<dbReference type="SUPFAM" id="SSF52540">
    <property type="entry name" value="P-loop containing nucleoside triphosphate hydrolases"/>
    <property type="match status" value="1"/>
</dbReference>
<comment type="subcellular location">
    <subcellularLocation>
        <location evidence="7">Cytoplasm</location>
    </subcellularLocation>
    <subcellularLocation>
        <location evidence="7">Cell membrane</location>
        <topology evidence="7">Peripheral membrane protein</topology>
    </subcellularLocation>
</comment>
<keyword evidence="7" id="KW-0699">rRNA-binding</keyword>
<keyword evidence="7" id="KW-1003">Cell membrane</keyword>
<dbReference type="NCBIfam" id="TIGR00436">
    <property type="entry name" value="era"/>
    <property type="match status" value="1"/>
</dbReference>
<dbReference type="Gene3D" id="3.40.50.300">
    <property type="entry name" value="P-loop containing nucleotide triphosphate hydrolases"/>
    <property type="match status" value="1"/>
</dbReference>
<feature type="region of interest" description="G3" evidence="8">
    <location>
        <begin position="59"/>
        <end position="62"/>
    </location>
</feature>
<keyword evidence="7" id="KW-0963">Cytoplasm</keyword>
<dbReference type="GO" id="GO:0005829">
    <property type="term" value="C:cytosol"/>
    <property type="evidence" value="ECO:0007669"/>
    <property type="project" value="TreeGrafter"/>
</dbReference>
<proteinExistence type="inferred from homology"/>
<dbReference type="FunFam" id="3.30.300.20:FF:000003">
    <property type="entry name" value="GTPase Era"/>
    <property type="match status" value="1"/>
</dbReference>
<feature type="domain" description="Era-type G" evidence="11">
    <location>
        <begin position="4"/>
        <end position="169"/>
    </location>
</feature>
<dbReference type="Proteomes" id="UP000192660">
    <property type="component" value="Unassembled WGS sequence"/>
</dbReference>
<dbReference type="OrthoDB" id="9805918at2"/>
<feature type="region of interest" description="G4" evidence="8">
    <location>
        <begin position="121"/>
        <end position="124"/>
    </location>
</feature>
<dbReference type="HAMAP" id="MF_00367">
    <property type="entry name" value="GTPase_Era"/>
    <property type="match status" value="1"/>
</dbReference>
<dbReference type="PANTHER" id="PTHR42698:SF1">
    <property type="entry name" value="GTPASE ERA, MITOCHONDRIAL"/>
    <property type="match status" value="1"/>
</dbReference>
<dbReference type="GO" id="GO:0005886">
    <property type="term" value="C:plasma membrane"/>
    <property type="evidence" value="ECO:0007669"/>
    <property type="project" value="UniProtKB-SubCell"/>
</dbReference>
<dbReference type="InterPro" id="IPR004044">
    <property type="entry name" value="KH_dom_type_2"/>
</dbReference>
<dbReference type="InterPro" id="IPR027417">
    <property type="entry name" value="P-loop_NTPase"/>
</dbReference>
<evidence type="ECO:0000256" key="8">
    <source>
        <dbReference type="PROSITE-ProRule" id="PRU01050"/>
    </source>
</evidence>
<comment type="function">
    <text evidence="7">An essential GTPase that binds both GDP and GTP, with rapid nucleotide exchange. Plays a role in 16S rRNA processing and 30S ribosomal subunit biogenesis and possibly also in cell cycle regulation and energy metabolism.</text>
</comment>
<feature type="binding site" evidence="7">
    <location>
        <begin position="59"/>
        <end position="63"/>
    </location>
    <ligand>
        <name>GTP</name>
        <dbReference type="ChEBI" id="CHEBI:37565"/>
    </ligand>
</feature>
<dbReference type="NCBIfam" id="TIGR00231">
    <property type="entry name" value="small_GTP"/>
    <property type="match status" value="1"/>
</dbReference>
<evidence type="ECO:0000256" key="2">
    <source>
        <dbReference type="ARBA" id="ARBA00020484"/>
    </source>
</evidence>
<evidence type="ECO:0000256" key="9">
    <source>
        <dbReference type="RuleBase" id="RU003761"/>
    </source>
</evidence>
<dbReference type="InterPro" id="IPR005225">
    <property type="entry name" value="Small_GTP-bd"/>
</dbReference>
<dbReference type="STRING" id="28034.BFX07_04655"/>
<dbReference type="GO" id="GO:0070181">
    <property type="term" value="F:small ribosomal subunit rRNA binding"/>
    <property type="evidence" value="ECO:0007669"/>
    <property type="project" value="UniProtKB-UniRule"/>
</dbReference>
<comment type="similarity">
    <text evidence="1 7 8 9">Belongs to the TRAFAC class TrmE-Era-EngA-EngB-Septin-like GTPase superfamily. Era GTPase family.</text>
</comment>
<keyword evidence="3 7" id="KW-0547">Nucleotide-binding</keyword>
<reference evidence="13" key="1">
    <citation type="submission" date="2017-04" db="EMBL/GenBank/DDBJ databases">
        <authorList>
            <person name="Varghese N."/>
            <person name="Submissions S."/>
        </authorList>
    </citation>
    <scope>NUCLEOTIDE SEQUENCE [LARGE SCALE GENOMIC DNA]</scope>
    <source>
        <strain evidence="13">DSM 9293</strain>
    </source>
</reference>
<dbReference type="PROSITE" id="PS51713">
    <property type="entry name" value="G_ERA"/>
    <property type="match status" value="1"/>
</dbReference>
<feature type="binding site" evidence="7">
    <location>
        <begin position="121"/>
        <end position="124"/>
    </location>
    <ligand>
        <name>GTP</name>
        <dbReference type="ChEBI" id="CHEBI:37565"/>
    </ligand>
</feature>
<feature type="region of interest" description="G1" evidence="8">
    <location>
        <begin position="12"/>
        <end position="19"/>
    </location>
</feature>
<dbReference type="InterPro" id="IPR009019">
    <property type="entry name" value="KH_sf_prok-type"/>
</dbReference>
<evidence type="ECO:0000256" key="6">
    <source>
        <dbReference type="ARBA" id="ARBA00023136"/>
    </source>
</evidence>
<dbReference type="CDD" id="cd04163">
    <property type="entry name" value="Era"/>
    <property type="match status" value="1"/>
</dbReference>
<dbReference type="PROSITE" id="PS50823">
    <property type="entry name" value="KH_TYPE_2"/>
    <property type="match status" value="1"/>
</dbReference>
<evidence type="ECO:0000313" key="12">
    <source>
        <dbReference type="EMBL" id="SMC02485.1"/>
    </source>
</evidence>
<evidence type="ECO:0000259" key="11">
    <source>
        <dbReference type="PROSITE" id="PS51713"/>
    </source>
</evidence>
<protein>
    <recommendedName>
        <fullName evidence="2 7">GTPase Era</fullName>
    </recommendedName>
</protein>
<dbReference type="GO" id="GO:0003924">
    <property type="term" value="F:GTPase activity"/>
    <property type="evidence" value="ECO:0007669"/>
    <property type="project" value="UniProtKB-UniRule"/>
</dbReference>
<dbReference type="PANTHER" id="PTHR42698">
    <property type="entry name" value="GTPASE ERA"/>
    <property type="match status" value="1"/>
</dbReference>
<sequence>MAYKSGFVALVGRPNVGKSTLLNALLGRKIAITTPKPQTTRNRIQGVLHDPQGQIVFVDTPGVLRPKHKLDERMVATVMRALKEVDIIAHVVDISKPPRDEDLQIARTIRQSGQMAVLIGNKSDLVANTTGRLDPYLALAPYRHHFVVSAQLESGLQPLMDTLWELLPEGMPYFPEDMVTDQTEDFYVSEVIREKILEQTRDEVPHSVAVTIEERQPRSDHLMYIRAAIYVERDSQKAIIIGNHGQMLKQIGQLARKDLEEYYNKQVYLDLWVKVRGHWRDQDAWLTRFGYPKVES</sequence>
<evidence type="ECO:0000256" key="7">
    <source>
        <dbReference type="HAMAP-Rule" id="MF_00367"/>
    </source>
</evidence>
<accession>A0A1W1W896</accession>
<feature type="binding site" evidence="7">
    <location>
        <begin position="12"/>
        <end position="19"/>
    </location>
    <ligand>
        <name>GTP</name>
        <dbReference type="ChEBI" id="CHEBI:37565"/>
    </ligand>
</feature>